<proteinExistence type="predicted"/>
<gene>
    <name evidence="2" type="ORF">Tci_909831</name>
</gene>
<feature type="non-terminal residue" evidence="2">
    <location>
        <position position="83"/>
    </location>
</feature>
<feature type="region of interest" description="Disordered" evidence="1">
    <location>
        <begin position="1"/>
        <end position="83"/>
    </location>
</feature>
<reference evidence="2" key="1">
    <citation type="journal article" date="2019" name="Sci. Rep.">
        <title>Draft genome of Tanacetum cinerariifolium, the natural source of mosquito coil.</title>
        <authorList>
            <person name="Yamashiro T."/>
            <person name="Shiraishi A."/>
            <person name="Satake H."/>
            <person name="Nakayama K."/>
        </authorList>
    </citation>
    <scope>NUCLEOTIDE SEQUENCE</scope>
</reference>
<dbReference type="AlphaFoldDB" id="A0A699VQL3"/>
<comment type="caution">
    <text evidence="2">The sequence shown here is derived from an EMBL/GenBank/DDBJ whole genome shotgun (WGS) entry which is preliminary data.</text>
</comment>
<sequence>PQNTDVDTTFEVMEPESEVHVSPSSSTKTKKHDDKTNKEAKGKSPIELSTGVRNLSEEFEDFSDNSTNEVNAASTPVPTVGQN</sequence>
<accession>A0A699VQL3</accession>
<evidence type="ECO:0000256" key="1">
    <source>
        <dbReference type="SAM" id="MobiDB-lite"/>
    </source>
</evidence>
<protein>
    <submittedName>
        <fullName evidence="2">Uncharacterized protein</fullName>
    </submittedName>
</protein>
<name>A0A699VQL3_TANCI</name>
<evidence type="ECO:0000313" key="2">
    <source>
        <dbReference type="EMBL" id="GFD37862.1"/>
    </source>
</evidence>
<feature type="compositionally biased region" description="Polar residues" evidence="1">
    <location>
        <begin position="64"/>
        <end position="83"/>
    </location>
</feature>
<dbReference type="EMBL" id="BKCJ011491826">
    <property type="protein sequence ID" value="GFD37862.1"/>
    <property type="molecule type" value="Genomic_DNA"/>
</dbReference>
<feature type="non-terminal residue" evidence="2">
    <location>
        <position position="1"/>
    </location>
</feature>
<organism evidence="2">
    <name type="scientific">Tanacetum cinerariifolium</name>
    <name type="common">Dalmatian daisy</name>
    <name type="synonym">Chrysanthemum cinerariifolium</name>
    <dbReference type="NCBI Taxonomy" id="118510"/>
    <lineage>
        <taxon>Eukaryota</taxon>
        <taxon>Viridiplantae</taxon>
        <taxon>Streptophyta</taxon>
        <taxon>Embryophyta</taxon>
        <taxon>Tracheophyta</taxon>
        <taxon>Spermatophyta</taxon>
        <taxon>Magnoliopsida</taxon>
        <taxon>eudicotyledons</taxon>
        <taxon>Gunneridae</taxon>
        <taxon>Pentapetalae</taxon>
        <taxon>asterids</taxon>
        <taxon>campanulids</taxon>
        <taxon>Asterales</taxon>
        <taxon>Asteraceae</taxon>
        <taxon>Asteroideae</taxon>
        <taxon>Anthemideae</taxon>
        <taxon>Anthemidinae</taxon>
        <taxon>Tanacetum</taxon>
    </lineage>
</organism>
<feature type="compositionally biased region" description="Basic and acidic residues" evidence="1">
    <location>
        <begin position="31"/>
        <end position="44"/>
    </location>
</feature>